<dbReference type="Proteomes" id="UP000520814">
    <property type="component" value="Unassembled WGS sequence"/>
</dbReference>
<accession>A0A7W9W945</accession>
<dbReference type="PROSITE" id="PS50004">
    <property type="entry name" value="C2"/>
    <property type="match status" value="1"/>
</dbReference>
<sequence>MSLFTHPRALWGSLVALSLLACPAARADINVVVDIDQIKCIDENDSLTKDEPYLIAVPFFIDGSTVKVGALSGNAGFAALPSSTVTVLKANKTQKNIKNEDDWCKEGSTWYSIPASTGQFKHTMKPISPDVIGPFSKKVALAGVIVAVVEEDGSTVQAANASRDAIVSTLKDQLTLAMFQQKFDIDAIRQKVTTQVKNAAISATVQNLTLAGIVDPDDLMGADADTWTYEQLEQAGAGGIPINMHFKNKDDGEYAIRGKVRIVQEVLPSQVTVKVTKVSAVGDFGESPDFYAKLSIAGNEKRTGTVEDKSMIEPNWTHTVTVGQDEEVPIVITLMESDTLKDDVVDINPNKSSGPVSVPLSNLPLVYNRVSGEIFHRDPISGERKKIGTKGQTITMKGKGSGETAEIRFTIQ</sequence>
<comment type="caution">
    <text evidence="3">The sequence shown here is derived from an EMBL/GenBank/DDBJ whole genome shotgun (WGS) entry which is preliminary data.</text>
</comment>
<protein>
    <recommendedName>
        <fullName evidence="2">C2 domain-containing protein</fullName>
    </recommendedName>
</protein>
<proteinExistence type="predicted"/>
<dbReference type="InterPro" id="IPR000008">
    <property type="entry name" value="C2_dom"/>
</dbReference>
<dbReference type="SUPFAM" id="SSF49562">
    <property type="entry name" value="C2 domain (Calcium/lipid-binding domain, CaLB)"/>
    <property type="match status" value="1"/>
</dbReference>
<dbReference type="Pfam" id="PF00168">
    <property type="entry name" value="C2"/>
    <property type="match status" value="1"/>
</dbReference>
<dbReference type="Gene3D" id="2.60.40.150">
    <property type="entry name" value="C2 domain"/>
    <property type="match status" value="1"/>
</dbReference>
<reference evidence="3 4" key="1">
    <citation type="submission" date="2020-08" db="EMBL/GenBank/DDBJ databases">
        <title>Genomic Encyclopedia of Type Strains, Phase IV (KMG-IV): sequencing the most valuable type-strain genomes for metagenomic binning, comparative biology and taxonomic classification.</title>
        <authorList>
            <person name="Goeker M."/>
        </authorList>
    </citation>
    <scope>NUCLEOTIDE SEQUENCE [LARGE SCALE GENOMIC DNA]</scope>
    <source>
        <strain evidence="3 4">DSM 23562</strain>
    </source>
</reference>
<feature type="signal peptide" evidence="1">
    <location>
        <begin position="1"/>
        <end position="27"/>
    </location>
</feature>
<dbReference type="RefSeq" id="WP_184202467.1">
    <property type="nucleotide sequence ID" value="NZ_JACHGW010000004.1"/>
</dbReference>
<gene>
    <name evidence="3" type="ORF">HNQ39_004636</name>
</gene>
<dbReference type="InterPro" id="IPR035892">
    <property type="entry name" value="C2_domain_sf"/>
</dbReference>
<evidence type="ECO:0000256" key="1">
    <source>
        <dbReference type="SAM" id="SignalP"/>
    </source>
</evidence>
<evidence type="ECO:0000313" key="4">
    <source>
        <dbReference type="Proteomes" id="UP000520814"/>
    </source>
</evidence>
<dbReference type="AlphaFoldDB" id="A0A7W9W945"/>
<keyword evidence="1" id="KW-0732">Signal</keyword>
<evidence type="ECO:0000313" key="3">
    <source>
        <dbReference type="EMBL" id="MBB6052815.1"/>
    </source>
</evidence>
<organism evidence="3 4">
    <name type="scientific">Armatimonas rosea</name>
    <dbReference type="NCBI Taxonomy" id="685828"/>
    <lineage>
        <taxon>Bacteria</taxon>
        <taxon>Bacillati</taxon>
        <taxon>Armatimonadota</taxon>
        <taxon>Armatimonadia</taxon>
        <taxon>Armatimonadales</taxon>
        <taxon>Armatimonadaceae</taxon>
        <taxon>Armatimonas</taxon>
    </lineage>
</organism>
<feature type="domain" description="C2" evidence="2">
    <location>
        <begin position="256"/>
        <end position="374"/>
    </location>
</feature>
<name>A0A7W9W945_ARMRO</name>
<dbReference type="EMBL" id="JACHGW010000004">
    <property type="protein sequence ID" value="MBB6052815.1"/>
    <property type="molecule type" value="Genomic_DNA"/>
</dbReference>
<feature type="chain" id="PRO_5031323785" description="C2 domain-containing protein" evidence="1">
    <location>
        <begin position="28"/>
        <end position="412"/>
    </location>
</feature>
<keyword evidence="4" id="KW-1185">Reference proteome</keyword>
<evidence type="ECO:0000259" key="2">
    <source>
        <dbReference type="PROSITE" id="PS50004"/>
    </source>
</evidence>